<evidence type="ECO:0000313" key="3">
    <source>
        <dbReference type="Proteomes" id="UP000002531"/>
    </source>
</evidence>
<evidence type="ECO:0000313" key="2">
    <source>
        <dbReference type="EMBL" id="ABA03513.1"/>
    </source>
</evidence>
<name>Q3SW28_NITWN</name>
<dbReference type="Proteomes" id="UP000002531">
    <property type="component" value="Chromosome"/>
</dbReference>
<feature type="region of interest" description="Disordered" evidence="1">
    <location>
        <begin position="27"/>
        <end position="81"/>
    </location>
</feature>
<dbReference type="AlphaFoldDB" id="Q3SW28"/>
<proteinExistence type="predicted"/>
<feature type="compositionally biased region" description="Basic residues" evidence="1">
    <location>
        <begin position="42"/>
        <end position="61"/>
    </location>
</feature>
<gene>
    <name evidence="2" type="ordered locus">Nwi_0245</name>
</gene>
<evidence type="ECO:0000256" key="1">
    <source>
        <dbReference type="SAM" id="MobiDB-lite"/>
    </source>
</evidence>
<feature type="compositionally biased region" description="Basic and acidic residues" evidence="1">
    <location>
        <begin position="27"/>
        <end position="41"/>
    </location>
</feature>
<keyword evidence="3" id="KW-1185">Reference proteome</keyword>
<dbReference type="EMBL" id="CP000115">
    <property type="protein sequence ID" value="ABA03513.1"/>
    <property type="molecule type" value="Genomic_DNA"/>
</dbReference>
<accession>Q3SW28</accession>
<organism evidence="2 3">
    <name type="scientific">Nitrobacter winogradskyi (strain ATCC 25391 / DSM 10237 / CIP 104748 / NCIMB 11846 / Nb-255)</name>
    <dbReference type="NCBI Taxonomy" id="323098"/>
    <lineage>
        <taxon>Bacteria</taxon>
        <taxon>Pseudomonadati</taxon>
        <taxon>Pseudomonadota</taxon>
        <taxon>Alphaproteobacteria</taxon>
        <taxon>Hyphomicrobiales</taxon>
        <taxon>Nitrobacteraceae</taxon>
        <taxon>Nitrobacter</taxon>
    </lineage>
</organism>
<reference evidence="2 3" key="1">
    <citation type="journal article" date="2006" name="Appl. Environ. Microbiol.">
        <title>Genome sequence of the chemolithoautotrophic nitrite-oxidizing bacterium Nitrobacter winogradskyi Nb-255.</title>
        <authorList>
            <person name="Starkenburg S.R."/>
            <person name="Chain P.S."/>
            <person name="Sayavedra-Soto L.A."/>
            <person name="Hauser L."/>
            <person name="Land M.L."/>
            <person name="Larimer F.W."/>
            <person name="Malfatti S.A."/>
            <person name="Klotz M.G."/>
            <person name="Bottomley P.J."/>
            <person name="Arp D.J."/>
            <person name="Hickey W.J."/>
        </authorList>
    </citation>
    <scope>NUCLEOTIDE SEQUENCE [LARGE SCALE GENOMIC DNA]</scope>
    <source>
        <strain evidence="3">ATCC 25391 / DSM 10237 / CIP 104748 / NCIMB 11846 / Nb-255</strain>
    </source>
</reference>
<dbReference type="KEGG" id="nwi:Nwi_0245"/>
<sequence length="81" mass="9294">MSIKINSPAPADYKGRIRTFGQKMKIMTEKRDTDRDAENGGRRMRLRAALRENLKRRKSQSRGRGDQAASAPDPDPEHRDE</sequence>
<dbReference type="HOGENOM" id="CLU_2570360_0_0_5"/>
<protein>
    <submittedName>
        <fullName evidence="2">Uncharacterized protein</fullName>
    </submittedName>
</protein>